<dbReference type="Gene3D" id="2.60.120.10">
    <property type="entry name" value="Jelly Rolls"/>
    <property type="match status" value="1"/>
</dbReference>
<dbReference type="Gene3D" id="1.10.10.60">
    <property type="entry name" value="Homeodomain-like"/>
    <property type="match status" value="2"/>
</dbReference>
<dbReference type="Proteomes" id="UP000438699">
    <property type="component" value="Unassembled WGS sequence"/>
</dbReference>
<keyword evidence="2" id="KW-0238">DNA-binding</keyword>
<feature type="domain" description="HTH araC/xylS-type" evidence="4">
    <location>
        <begin position="173"/>
        <end position="270"/>
    </location>
</feature>
<dbReference type="SUPFAM" id="SSF51215">
    <property type="entry name" value="Regulatory protein AraC"/>
    <property type="match status" value="1"/>
</dbReference>
<dbReference type="Pfam" id="PF12833">
    <property type="entry name" value="HTH_18"/>
    <property type="match status" value="1"/>
</dbReference>
<dbReference type="Pfam" id="PF02311">
    <property type="entry name" value="AraC_binding"/>
    <property type="match status" value="1"/>
</dbReference>
<dbReference type="InterPro" id="IPR009057">
    <property type="entry name" value="Homeodomain-like_sf"/>
</dbReference>
<accession>A0A6N6MZ39</accession>
<keyword evidence="6" id="KW-1185">Reference proteome</keyword>
<organism evidence="5 6">
    <name type="scientific">Pseudodesulfovibrio senegalensis</name>
    <dbReference type="NCBI Taxonomy" id="1721087"/>
    <lineage>
        <taxon>Bacteria</taxon>
        <taxon>Pseudomonadati</taxon>
        <taxon>Thermodesulfobacteriota</taxon>
        <taxon>Desulfovibrionia</taxon>
        <taxon>Desulfovibrionales</taxon>
        <taxon>Desulfovibrionaceae</taxon>
    </lineage>
</organism>
<dbReference type="InterPro" id="IPR014710">
    <property type="entry name" value="RmlC-like_jellyroll"/>
</dbReference>
<dbReference type="SMART" id="SM00342">
    <property type="entry name" value="HTH_ARAC"/>
    <property type="match status" value="1"/>
</dbReference>
<gene>
    <name evidence="5" type="ORF">F8A88_14620</name>
</gene>
<evidence type="ECO:0000256" key="3">
    <source>
        <dbReference type="ARBA" id="ARBA00023163"/>
    </source>
</evidence>
<dbReference type="GO" id="GO:0003700">
    <property type="term" value="F:DNA-binding transcription factor activity"/>
    <property type="evidence" value="ECO:0007669"/>
    <property type="project" value="InterPro"/>
</dbReference>
<dbReference type="InterPro" id="IPR018060">
    <property type="entry name" value="HTH_AraC"/>
</dbReference>
<dbReference type="GO" id="GO:0043565">
    <property type="term" value="F:sequence-specific DNA binding"/>
    <property type="evidence" value="ECO:0007669"/>
    <property type="project" value="InterPro"/>
</dbReference>
<keyword evidence="1" id="KW-0805">Transcription regulation</keyword>
<comment type="caution">
    <text evidence="5">The sequence shown here is derived from an EMBL/GenBank/DDBJ whole genome shotgun (WGS) entry which is preliminary data.</text>
</comment>
<evidence type="ECO:0000259" key="4">
    <source>
        <dbReference type="PROSITE" id="PS01124"/>
    </source>
</evidence>
<dbReference type="RefSeq" id="WP_151151921.1">
    <property type="nucleotide sequence ID" value="NZ_WAIE01000008.1"/>
</dbReference>
<dbReference type="EMBL" id="WAIE01000008">
    <property type="protein sequence ID" value="KAB1439136.1"/>
    <property type="molecule type" value="Genomic_DNA"/>
</dbReference>
<name>A0A6N6MZ39_9BACT</name>
<dbReference type="InterPro" id="IPR003313">
    <property type="entry name" value="AraC-bd"/>
</dbReference>
<dbReference type="OrthoDB" id="112032at2"/>
<dbReference type="AlphaFoldDB" id="A0A6N6MZ39"/>
<dbReference type="InterPro" id="IPR037923">
    <property type="entry name" value="HTH-like"/>
</dbReference>
<protein>
    <submittedName>
        <fullName evidence="5">AraC family transcriptional regulator</fullName>
    </submittedName>
</protein>
<dbReference type="PROSITE" id="PS01124">
    <property type="entry name" value="HTH_ARAC_FAMILY_2"/>
    <property type="match status" value="1"/>
</dbReference>
<keyword evidence="3" id="KW-0804">Transcription</keyword>
<reference evidence="5 6" key="1">
    <citation type="journal article" date="2017" name="Int. J. Syst. Evol. Microbiol.">
        <title>Desulfovibrio senegalensis sp. nov., a mesophilic sulfate reducer isolated from marine sediment.</title>
        <authorList>
            <person name="Thioye A."/>
            <person name="Gam Z.B.A."/>
            <person name="Mbengue M."/>
            <person name="Cayol J.L."/>
            <person name="Joseph-Bartoli M."/>
            <person name="Toure-Kane C."/>
            <person name="Labat M."/>
        </authorList>
    </citation>
    <scope>NUCLEOTIDE SEQUENCE [LARGE SCALE GENOMIC DNA]</scope>
    <source>
        <strain evidence="5 6">DSM 101509</strain>
    </source>
</reference>
<evidence type="ECO:0000256" key="2">
    <source>
        <dbReference type="ARBA" id="ARBA00023125"/>
    </source>
</evidence>
<evidence type="ECO:0000313" key="5">
    <source>
        <dbReference type="EMBL" id="KAB1439136.1"/>
    </source>
</evidence>
<dbReference type="InterPro" id="IPR050204">
    <property type="entry name" value="AraC_XylS_family_regulators"/>
</dbReference>
<evidence type="ECO:0000313" key="6">
    <source>
        <dbReference type="Proteomes" id="UP000438699"/>
    </source>
</evidence>
<sequence>MQQKYKDGLNYMRVPALPGVGLVHAESVSRGVSRHAHDSLCFGAVLAGSRDFLSGDEHTTVRTGQVMAINPQEVHACGMEGPCSYVMFSVEPDALARALRSMDLPDHPLPRIRDMVINDPKLYGMIARLAEITLRHGDPLESQTLYLDILSRLLDEHADIPPAPMSDEPEAVTRARAFLNANFAQPISLDELARQAGLSPFHLSRMFTARVGLPPHEYQVSRRVRRAKKMLADGEPAAQVAAECGFADQSHLSRAFKRIMGMTPGQYAQAHLSR</sequence>
<proteinExistence type="predicted"/>
<dbReference type="SUPFAM" id="SSF46689">
    <property type="entry name" value="Homeodomain-like"/>
    <property type="match status" value="2"/>
</dbReference>
<dbReference type="PANTHER" id="PTHR46796">
    <property type="entry name" value="HTH-TYPE TRANSCRIPTIONAL ACTIVATOR RHAS-RELATED"/>
    <property type="match status" value="1"/>
</dbReference>
<evidence type="ECO:0000256" key="1">
    <source>
        <dbReference type="ARBA" id="ARBA00023015"/>
    </source>
</evidence>